<accession>A0A645JV60</accession>
<dbReference type="EMBL" id="VSSQ01142096">
    <property type="protein sequence ID" value="MPN63123.1"/>
    <property type="molecule type" value="Genomic_DNA"/>
</dbReference>
<protein>
    <submittedName>
        <fullName evidence="1">Uncharacterized protein</fullName>
    </submittedName>
</protein>
<proteinExistence type="predicted"/>
<reference evidence="1" key="1">
    <citation type="submission" date="2019-08" db="EMBL/GenBank/DDBJ databases">
        <authorList>
            <person name="Kucharzyk K."/>
            <person name="Murdoch R.W."/>
            <person name="Higgins S."/>
            <person name="Loffler F."/>
        </authorList>
    </citation>
    <scope>NUCLEOTIDE SEQUENCE</scope>
</reference>
<evidence type="ECO:0000313" key="1">
    <source>
        <dbReference type="EMBL" id="MPN63123.1"/>
    </source>
</evidence>
<comment type="caution">
    <text evidence="1">The sequence shown here is derived from an EMBL/GenBank/DDBJ whole genome shotgun (WGS) entry which is preliminary data.</text>
</comment>
<dbReference type="AlphaFoldDB" id="A0A645JV60"/>
<organism evidence="1">
    <name type="scientific">bioreactor metagenome</name>
    <dbReference type="NCBI Taxonomy" id="1076179"/>
    <lineage>
        <taxon>unclassified sequences</taxon>
        <taxon>metagenomes</taxon>
        <taxon>ecological metagenomes</taxon>
    </lineage>
</organism>
<gene>
    <name evidence="1" type="ORF">SDC9_210877</name>
</gene>
<sequence>MRLWHEPRGRNYHAEAPGLVRSVLAPGVDDVRGYARYALHVLVGLGRQSEHKIELDRVVAALESRAARRYEVFLSQILVYDVAEPLASGLRRKGKAGLAAPRYPFHKLHGKVVRSQRRQ</sequence>
<name>A0A645JV60_9ZZZZ</name>